<dbReference type="OrthoDB" id="5984918at2759"/>
<keyword evidence="3" id="KW-0418">Kinase</keyword>
<dbReference type="InterPro" id="IPR019734">
    <property type="entry name" value="TPR_rpt"/>
</dbReference>
<dbReference type="SUPFAM" id="SSF56112">
    <property type="entry name" value="Protein kinase-like (PK-like)"/>
    <property type="match status" value="1"/>
</dbReference>
<dbReference type="Pfam" id="PF13424">
    <property type="entry name" value="TPR_12"/>
    <property type="match status" value="2"/>
</dbReference>
<proteinExistence type="predicted"/>
<dbReference type="PANTHER" id="PTHR19959:SF119">
    <property type="entry name" value="FUNGAL LIPASE-LIKE DOMAIN-CONTAINING PROTEIN"/>
    <property type="match status" value="1"/>
</dbReference>
<keyword evidence="3" id="KW-0808">Transferase</keyword>
<dbReference type="PANTHER" id="PTHR19959">
    <property type="entry name" value="KINESIN LIGHT CHAIN"/>
    <property type="match status" value="1"/>
</dbReference>
<dbReference type="KEGG" id="tet:TTHERM_00533900"/>
<dbReference type="InterPro" id="IPR011990">
    <property type="entry name" value="TPR-like_helical_dom_sf"/>
</dbReference>
<dbReference type="InParanoid" id="Q247X8"/>
<dbReference type="RefSeq" id="XP_001024412.2">
    <property type="nucleotide sequence ID" value="XM_001024412.2"/>
</dbReference>
<dbReference type="SUPFAM" id="SSF48452">
    <property type="entry name" value="TPR-like"/>
    <property type="match status" value="1"/>
</dbReference>
<organism evidence="3 4">
    <name type="scientific">Tetrahymena thermophila (strain SB210)</name>
    <dbReference type="NCBI Taxonomy" id="312017"/>
    <lineage>
        <taxon>Eukaryota</taxon>
        <taxon>Sar</taxon>
        <taxon>Alveolata</taxon>
        <taxon>Ciliophora</taxon>
        <taxon>Intramacronucleata</taxon>
        <taxon>Oligohymenophorea</taxon>
        <taxon>Hymenostomatida</taxon>
        <taxon>Tetrahymenina</taxon>
        <taxon>Tetrahymenidae</taxon>
        <taxon>Tetrahymena</taxon>
    </lineage>
</organism>
<reference evidence="4" key="1">
    <citation type="journal article" date="2006" name="PLoS Biol.">
        <title>Macronuclear genome sequence of the ciliate Tetrahymena thermophila, a model eukaryote.</title>
        <authorList>
            <person name="Eisen J.A."/>
            <person name="Coyne R.S."/>
            <person name="Wu M."/>
            <person name="Wu D."/>
            <person name="Thiagarajan M."/>
            <person name="Wortman J.R."/>
            <person name="Badger J.H."/>
            <person name="Ren Q."/>
            <person name="Amedeo P."/>
            <person name="Jones K.M."/>
            <person name="Tallon L.J."/>
            <person name="Delcher A.L."/>
            <person name="Salzberg S.L."/>
            <person name="Silva J.C."/>
            <person name="Haas B.J."/>
            <person name="Majoros W.H."/>
            <person name="Farzad M."/>
            <person name="Carlton J.M."/>
            <person name="Smith R.K. Jr."/>
            <person name="Garg J."/>
            <person name="Pearlman R.E."/>
            <person name="Karrer K.M."/>
            <person name="Sun L."/>
            <person name="Manning G."/>
            <person name="Elde N.C."/>
            <person name="Turkewitz A.P."/>
            <person name="Asai D.J."/>
            <person name="Wilkes D.E."/>
            <person name="Wang Y."/>
            <person name="Cai H."/>
            <person name="Collins K."/>
            <person name="Stewart B.A."/>
            <person name="Lee S.R."/>
            <person name="Wilamowska K."/>
            <person name="Weinberg Z."/>
            <person name="Ruzzo W.L."/>
            <person name="Wloga D."/>
            <person name="Gaertig J."/>
            <person name="Frankel J."/>
            <person name="Tsao C.-C."/>
            <person name="Gorovsky M.A."/>
            <person name="Keeling P.J."/>
            <person name="Waller R.F."/>
            <person name="Patron N.J."/>
            <person name="Cherry J.M."/>
            <person name="Stover N.A."/>
            <person name="Krieger C.J."/>
            <person name="del Toro C."/>
            <person name="Ryder H.F."/>
            <person name="Williamson S.C."/>
            <person name="Barbeau R.A."/>
            <person name="Hamilton E.P."/>
            <person name="Orias E."/>
        </authorList>
    </citation>
    <scope>NUCLEOTIDE SEQUENCE [LARGE SCALE GENOMIC DNA]</scope>
    <source>
        <strain evidence="4">SB210</strain>
    </source>
</reference>
<dbReference type="PROSITE" id="PS50011">
    <property type="entry name" value="PROTEIN_KINASE_DOM"/>
    <property type="match status" value="1"/>
</dbReference>
<dbReference type="Gene3D" id="1.25.40.10">
    <property type="entry name" value="Tetratricopeptide repeat domain"/>
    <property type="match status" value="2"/>
</dbReference>
<keyword evidence="4" id="KW-1185">Reference proteome</keyword>
<gene>
    <name evidence="3" type="ORF">TTHERM_00533900</name>
</gene>
<dbReference type="STRING" id="312017.Q247X8"/>
<keyword evidence="1" id="KW-0802">TPR repeat</keyword>
<dbReference type="Gene3D" id="1.10.510.10">
    <property type="entry name" value="Transferase(Phosphotransferase) domain 1"/>
    <property type="match status" value="1"/>
</dbReference>
<dbReference type="InterPro" id="IPR011009">
    <property type="entry name" value="Kinase-like_dom_sf"/>
</dbReference>
<evidence type="ECO:0000313" key="4">
    <source>
        <dbReference type="Proteomes" id="UP000009168"/>
    </source>
</evidence>
<dbReference type="GeneID" id="7830411"/>
<dbReference type="HOGENOM" id="CLU_310271_0_0_1"/>
<sequence>MSDWKQYVQLLSKQVLTQLETELFNIGFCDIQYMYESNYHLYLKAYCSLQQINTGLKISRETLQKAEQIHREWEVVYGSNKKNIFEKCQKNYVNQIYNVHYITSIKCCVVVQELFSYTLEQEIQMLRQKNEWFSIEQMCQIIIQLCIGLTQIHQQKLIHCDIKPENVVKTLDGNYKLANLGFSKLNQKYQEYKIYYLAFSQNYISPEISYKIEKDQSIKITHKTDIYSLCLVILEVLNFNLSKFNALNILLNDFQQSSTFSNSSIEECQKSFEFDDVYDLFCKKCFNQDPHKRCDSYEILLNLLPLLPLTINNQIFLQNYVSNQLREDPYQNANNISYALHNKLYNSLILIFLSEQQDIQAHGKMNLYQNSAKNYLEVGQLSESLDLFLKALDIAEQESTERQEQAQILEQISLVYNRQGNYELGYQYAQSSLNLIQSIYNNSNHELIAQSLHRMSTSYQLLNNSEKSFYYAEKALQMRQIIYGKAKNEQLADSLDQMSNSYYLTGDFNSALQFCIQSLEIIQQIYKSPHPKIQLSLNNLACIYYQQNNFESSAKFFYQGLEMALQLYGFFHPLVQKITENFVYVLNLLKDQQQIDKYKNDLIRIQNAFDLENF</sequence>
<accession>Q247X8</accession>
<dbReference type="SMART" id="SM00220">
    <property type="entry name" value="S_TKc"/>
    <property type="match status" value="1"/>
</dbReference>
<evidence type="ECO:0000313" key="3">
    <source>
        <dbReference type="EMBL" id="EAS04167.2"/>
    </source>
</evidence>
<dbReference type="Pfam" id="PF00069">
    <property type="entry name" value="Pkinase"/>
    <property type="match status" value="1"/>
</dbReference>
<feature type="repeat" description="TPR" evidence="1">
    <location>
        <begin position="365"/>
        <end position="398"/>
    </location>
</feature>
<evidence type="ECO:0000259" key="2">
    <source>
        <dbReference type="PROSITE" id="PS50011"/>
    </source>
</evidence>
<dbReference type="GO" id="GO:0005524">
    <property type="term" value="F:ATP binding"/>
    <property type="evidence" value="ECO:0007669"/>
    <property type="project" value="InterPro"/>
</dbReference>
<dbReference type="EMBL" id="GG662455">
    <property type="protein sequence ID" value="EAS04167.2"/>
    <property type="molecule type" value="Genomic_DNA"/>
</dbReference>
<dbReference type="Proteomes" id="UP000009168">
    <property type="component" value="Unassembled WGS sequence"/>
</dbReference>
<dbReference type="GO" id="GO:0004672">
    <property type="term" value="F:protein kinase activity"/>
    <property type="evidence" value="ECO:0007669"/>
    <property type="project" value="InterPro"/>
</dbReference>
<dbReference type="SMART" id="SM00028">
    <property type="entry name" value="TPR"/>
    <property type="match status" value="5"/>
</dbReference>
<dbReference type="AlphaFoldDB" id="Q247X8"/>
<evidence type="ECO:0000256" key="1">
    <source>
        <dbReference type="PROSITE-ProRule" id="PRU00339"/>
    </source>
</evidence>
<dbReference type="PROSITE" id="PS50005">
    <property type="entry name" value="TPR"/>
    <property type="match status" value="1"/>
</dbReference>
<dbReference type="InterPro" id="IPR000719">
    <property type="entry name" value="Prot_kinase_dom"/>
</dbReference>
<feature type="domain" description="Protein kinase" evidence="2">
    <location>
        <begin position="28"/>
        <end position="307"/>
    </location>
</feature>
<name>Q247X8_TETTS</name>
<protein>
    <submittedName>
        <fullName evidence="3">Kinase domain protein</fullName>
    </submittedName>
</protein>